<dbReference type="GO" id="GO:0016853">
    <property type="term" value="F:isomerase activity"/>
    <property type="evidence" value="ECO:0007669"/>
    <property type="project" value="UniProtKB-KW"/>
</dbReference>
<accession>A0ABS7JFC1</accession>
<dbReference type="Proteomes" id="UP000776651">
    <property type="component" value="Unassembled WGS sequence"/>
</dbReference>
<organism evidence="2 3">
    <name type="scientific">Qipengyuania pacifica</name>
    <dbReference type="NCBI Taxonomy" id="2860199"/>
    <lineage>
        <taxon>Bacteria</taxon>
        <taxon>Pseudomonadati</taxon>
        <taxon>Pseudomonadota</taxon>
        <taxon>Alphaproteobacteria</taxon>
        <taxon>Sphingomonadales</taxon>
        <taxon>Erythrobacteraceae</taxon>
        <taxon>Qipengyuania</taxon>
    </lineage>
</organism>
<keyword evidence="2" id="KW-0413">Isomerase</keyword>
<comment type="caution">
    <text evidence="2">The sequence shown here is derived from an EMBL/GenBank/DDBJ whole genome shotgun (WGS) entry which is preliminary data.</text>
</comment>
<sequence>MTERMFDIAIVGGGLAGGLTALAVHRAHPQLRLALFEAGEVFGGNHRWSWFASDLDAAGTDLLAPFRKTEWPGGYTVAFPAHSRTLGSAYRSLASRDFDAALRRELPQEAIRTRSRVVALAANGITLDNGEHISARAVVDCRDFRPSPHLRGGWQVFMGRHLRTDAPHGLVARPIVMDARVAQHDAYRFVYTLPLGAEELFVEDTYYADSPVLDRNALSGRIDRYCAAMGWHGDILGGETGVLPVITGGDFAAYRRDLREPGVVQIGARGGFTHPLTSYTLPFAVANALVLAREAMLPGEQLAALFEKRAHDHWRTTRFFRRLGRMLFDAARPDERYRIFERFYRLREPLIERFYAGAPTYGDKLRILSGKPPVPVTDAVRALLGKGSPLVHEKPQ</sequence>
<protein>
    <submittedName>
        <fullName evidence="2">Lycopene beta-cyclase CrtY</fullName>
        <ecNumber evidence="2">5.5.1.19</ecNumber>
    </submittedName>
</protein>
<reference evidence="2 3" key="1">
    <citation type="submission" date="2021-08" db="EMBL/GenBank/DDBJ databases">
        <title>Comparative Genomics Analysis of the Genus Qipengyuania Reveals Extensive Genetic Diversity and Metabolic Versatility, Including the Description of Fifteen Novel Species.</title>
        <authorList>
            <person name="Liu Y."/>
        </authorList>
    </citation>
    <scope>NUCLEOTIDE SEQUENCE [LARGE SCALE GENOMIC DNA]</scope>
    <source>
        <strain evidence="2 3">GH25</strain>
    </source>
</reference>
<dbReference type="SUPFAM" id="SSF51905">
    <property type="entry name" value="FAD/NAD(P)-binding domain"/>
    <property type="match status" value="1"/>
</dbReference>
<dbReference type="NCBIfam" id="TIGR01789">
    <property type="entry name" value="lycopene_cycl"/>
    <property type="match status" value="1"/>
</dbReference>
<evidence type="ECO:0000313" key="2">
    <source>
        <dbReference type="EMBL" id="MBX7488699.1"/>
    </source>
</evidence>
<dbReference type="Pfam" id="PF05834">
    <property type="entry name" value="Lycopene_cycl"/>
    <property type="match status" value="1"/>
</dbReference>
<dbReference type="InterPro" id="IPR008461">
    <property type="entry name" value="CrtY"/>
</dbReference>
<dbReference type="InterPro" id="IPR036188">
    <property type="entry name" value="FAD/NAD-bd_sf"/>
</dbReference>
<evidence type="ECO:0000313" key="3">
    <source>
        <dbReference type="Proteomes" id="UP000776651"/>
    </source>
</evidence>
<dbReference type="EMBL" id="JAIGNQ010000002">
    <property type="protein sequence ID" value="MBX7488699.1"/>
    <property type="molecule type" value="Genomic_DNA"/>
</dbReference>
<dbReference type="Gene3D" id="3.50.50.60">
    <property type="entry name" value="FAD/NAD(P)-binding domain"/>
    <property type="match status" value="1"/>
</dbReference>
<dbReference type="InterPro" id="IPR010108">
    <property type="entry name" value="Lycopene_cyclase_b/e"/>
</dbReference>
<keyword evidence="3" id="KW-1185">Reference proteome</keyword>
<dbReference type="RefSeq" id="WP_221597996.1">
    <property type="nucleotide sequence ID" value="NZ_JAIGNQ010000002.1"/>
</dbReference>
<dbReference type="EC" id="5.5.1.19" evidence="2"/>
<evidence type="ECO:0000256" key="1">
    <source>
        <dbReference type="ARBA" id="ARBA00006599"/>
    </source>
</evidence>
<name>A0ABS7JFC1_9SPHN</name>
<gene>
    <name evidence="2" type="primary">crtY</name>
    <name evidence="2" type="ORF">K3177_09240</name>
</gene>
<dbReference type="NCBIfam" id="TIGR01790">
    <property type="entry name" value="carotene-cycl"/>
    <property type="match status" value="1"/>
</dbReference>
<comment type="similarity">
    <text evidence="1">Belongs to the lycopene cyclase family.</text>
</comment>
<proteinExistence type="inferred from homology"/>